<keyword evidence="4" id="KW-1185">Reference proteome</keyword>
<evidence type="ECO:0000313" key="3">
    <source>
        <dbReference type="EMBL" id="MFC3267149.1"/>
    </source>
</evidence>
<evidence type="ECO:0000259" key="2">
    <source>
        <dbReference type="Pfam" id="PF05239"/>
    </source>
</evidence>
<dbReference type="PANTHER" id="PTHR36505:SF1">
    <property type="entry name" value="BLR1072 PROTEIN"/>
    <property type="match status" value="1"/>
</dbReference>
<dbReference type="Pfam" id="PF05239">
    <property type="entry name" value="PRC"/>
    <property type="match status" value="1"/>
</dbReference>
<reference evidence="4" key="1">
    <citation type="journal article" date="2019" name="Int. J. Syst. Evol. Microbiol.">
        <title>The Global Catalogue of Microorganisms (GCM) 10K type strain sequencing project: providing services to taxonomists for standard genome sequencing and annotation.</title>
        <authorList>
            <consortium name="The Broad Institute Genomics Platform"/>
            <consortium name="The Broad Institute Genome Sequencing Center for Infectious Disease"/>
            <person name="Wu L."/>
            <person name="Ma J."/>
        </authorList>
    </citation>
    <scope>NUCLEOTIDE SEQUENCE [LARGE SCALE GENOMIC DNA]</scope>
    <source>
        <strain evidence="4">CCM 7941</strain>
    </source>
</reference>
<dbReference type="SUPFAM" id="SSF50346">
    <property type="entry name" value="PRC-barrel domain"/>
    <property type="match status" value="1"/>
</dbReference>
<feature type="signal peptide" evidence="1">
    <location>
        <begin position="1"/>
        <end position="29"/>
    </location>
</feature>
<comment type="caution">
    <text evidence="3">The sequence shown here is derived from an EMBL/GenBank/DDBJ whole genome shotgun (WGS) entry which is preliminary data.</text>
</comment>
<evidence type="ECO:0000256" key="1">
    <source>
        <dbReference type="SAM" id="SignalP"/>
    </source>
</evidence>
<dbReference type="EMBL" id="JBHRUV010000083">
    <property type="protein sequence ID" value="MFC3267149.1"/>
    <property type="molecule type" value="Genomic_DNA"/>
</dbReference>
<dbReference type="InterPro" id="IPR011033">
    <property type="entry name" value="PRC_barrel-like_sf"/>
</dbReference>
<dbReference type="RefSeq" id="WP_376830864.1">
    <property type="nucleotide sequence ID" value="NZ_JBHLWR010000006.1"/>
</dbReference>
<accession>A0ABV7LHW5</accession>
<feature type="domain" description="PRC-barrel" evidence="2">
    <location>
        <begin position="59"/>
        <end position="124"/>
    </location>
</feature>
<proteinExistence type="predicted"/>
<organism evidence="3 4">
    <name type="scientific">Camelimonas abortus</name>
    <dbReference type="NCBI Taxonomy" id="1017184"/>
    <lineage>
        <taxon>Bacteria</taxon>
        <taxon>Pseudomonadati</taxon>
        <taxon>Pseudomonadota</taxon>
        <taxon>Alphaproteobacteria</taxon>
        <taxon>Hyphomicrobiales</taxon>
        <taxon>Chelatococcaceae</taxon>
        <taxon>Camelimonas</taxon>
    </lineage>
</organism>
<dbReference type="PANTHER" id="PTHR36505">
    <property type="entry name" value="BLR1072 PROTEIN"/>
    <property type="match status" value="1"/>
</dbReference>
<name>A0ABV7LHW5_9HYPH</name>
<dbReference type="InterPro" id="IPR027275">
    <property type="entry name" value="PRC-brl_dom"/>
</dbReference>
<keyword evidence="1" id="KW-0732">Signal</keyword>
<protein>
    <submittedName>
        <fullName evidence="3">PRC-barrel domain-containing protein</fullName>
    </submittedName>
</protein>
<dbReference type="Gene3D" id="2.30.30.240">
    <property type="entry name" value="PRC-barrel domain"/>
    <property type="match status" value="1"/>
</dbReference>
<feature type="chain" id="PRO_5045376809" evidence="1">
    <location>
        <begin position="30"/>
        <end position="164"/>
    </location>
</feature>
<sequence length="164" mass="16523">MIKRSGGLSRLLPAALALAMLAGGHAALAGSGGAGAGQAGGDAAADAFFAGQTPQQVMATTLIGFTVVGSDDRAVGAVTDLIIGPDGRVDGVVIGVGGFLGVGEKKVAAPFSRLGIVRNGEGKIDRIRLDMSRDDLEKAPSFVTLAERRAKEKPARAGREGEGR</sequence>
<gene>
    <name evidence="3" type="ORF">ACFOEX_12420</name>
</gene>
<evidence type="ECO:0000313" key="4">
    <source>
        <dbReference type="Proteomes" id="UP001595536"/>
    </source>
</evidence>
<dbReference type="Proteomes" id="UP001595536">
    <property type="component" value="Unassembled WGS sequence"/>
</dbReference>